<organism evidence="2 3">
    <name type="scientific">Puniceicoccus vermicola</name>
    <dbReference type="NCBI Taxonomy" id="388746"/>
    <lineage>
        <taxon>Bacteria</taxon>
        <taxon>Pseudomonadati</taxon>
        <taxon>Verrucomicrobiota</taxon>
        <taxon>Opitutia</taxon>
        <taxon>Puniceicoccales</taxon>
        <taxon>Puniceicoccaceae</taxon>
        <taxon>Puniceicoccus</taxon>
    </lineage>
</organism>
<dbReference type="Proteomes" id="UP000525652">
    <property type="component" value="Unassembled WGS sequence"/>
</dbReference>
<dbReference type="InterPro" id="IPR050519">
    <property type="entry name" value="Glycosyltransf_28_UgtP"/>
</dbReference>
<evidence type="ECO:0000313" key="2">
    <source>
        <dbReference type="EMBL" id="MBC2603925.1"/>
    </source>
</evidence>
<dbReference type="InterPro" id="IPR007235">
    <property type="entry name" value="Glyco_trans_28_C"/>
</dbReference>
<feature type="domain" description="Glycosyl transferase family 28 C-terminal" evidence="1">
    <location>
        <begin position="235"/>
        <end position="325"/>
    </location>
</feature>
<reference evidence="2 3" key="1">
    <citation type="submission" date="2020-07" db="EMBL/GenBank/DDBJ databases">
        <authorList>
            <person name="Feng X."/>
        </authorList>
    </citation>
    <scope>NUCLEOTIDE SEQUENCE [LARGE SCALE GENOMIC DNA]</scope>
    <source>
        <strain evidence="2 3">JCM14086</strain>
    </source>
</reference>
<protein>
    <submittedName>
        <fullName evidence="2">UDP-N-acetylglucosamine--LPS N-acetylglucosamine transferase</fullName>
    </submittedName>
</protein>
<comment type="caution">
    <text evidence="2">The sequence shown here is derived from an EMBL/GenBank/DDBJ whole genome shotgun (WGS) entry which is preliminary data.</text>
</comment>
<gene>
    <name evidence="2" type="ORF">H5P30_19265</name>
</gene>
<sequence>MARPDSFDVPEKELPVRRVLILTSSTGGGHDMRARALKSWSETEEGRKFGLSVEIHQALEDTHGLYGFGVNLYNRIQQFWPKLHHIYFNFLEHASLHDSAEKIWGRHRFIERVREVQPDLIVSTHAHLNHGFFELAKWALPGRRIKCVTYCGELSGGYGFSRHWVNPKADLFIGAVEETCDAASTFGLHDDRNWLGGFMLDPSFYQEPSTDEERAQYLRDEFDFDADRFVLVLGTGANGANNHIRALNSLYEARVYPQVVALCGRKSETVEEILAWQKEHPLLPVRPIPYYRQMSCLLSAASAVVARSGTGTTSEAILSRCPLIFNGIGGVMPQECITVKFCRKNGIGILLPRTHQLPAIIREWMQEPEKREIVVNSMDRVRPKRHPLDILGKLRSLVE</sequence>
<dbReference type="PANTHER" id="PTHR43025">
    <property type="entry name" value="MONOGALACTOSYLDIACYLGLYCEROL SYNTHASE"/>
    <property type="match status" value="1"/>
</dbReference>
<dbReference type="GO" id="GO:0016758">
    <property type="term" value="F:hexosyltransferase activity"/>
    <property type="evidence" value="ECO:0007669"/>
    <property type="project" value="InterPro"/>
</dbReference>
<dbReference type="PANTHER" id="PTHR43025:SF3">
    <property type="entry name" value="MONOGALACTOSYLDIACYLGLYCEROL SYNTHASE 1, CHLOROPLASTIC"/>
    <property type="match status" value="1"/>
</dbReference>
<dbReference type="EMBL" id="JACHVA010000136">
    <property type="protein sequence ID" value="MBC2603925.1"/>
    <property type="molecule type" value="Genomic_DNA"/>
</dbReference>
<keyword evidence="2" id="KW-0808">Transferase</keyword>
<evidence type="ECO:0000259" key="1">
    <source>
        <dbReference type="Pfam" id="PF04101"/>
    </source>
</evidence>
<evidence type="ECO:0000313" key="3">
    <source>
        <dbReference type="Proteomes" id="UP000525652"/>
    </source>
</evidence>
<accession>A0A7X1B1I9</accession>
<dbReference type="Gene3D" id="3.40.50.2000">
    <property type="entry name" value="Glycogen Phosphorylase B"/>
    <property type="match status" value="1"/>
</dbReference>
<dbReference type="Pfam" id="PF04101">
    <property type="entry name" value="Glyco_tran_28_C"/>
    <property type="match status" value="1"/>
</dbReference>
<keyword evidence="3" id="KW-1185">Reference proteome</keyword>
<dbReference type="AlphaFoldDB" id="A0A7X1B1I9"/>
<dbReference type="SUPFAM" id="SSF53756">
    <property type="entry name" value="UDP-Glycosyltransferase/glycogen phosphorylase"/>
    <property type="match status" value="1"/>
</dbReference>
<proteinExistence type="predicted"/>
<name>A0A7X1B1I9_9BACT</name>